<dbReference type="OrthoDB" id="6974572at2"/>
<sequence>MINKSYRYQDWIKLPTAWIEKGGLMTFKWAAGEGADNTAALLVLLAVAHRIDETGTAKITYDEIELATSMSRAKVAAGLSVLVNFHLIEKEPAGQSTYRLANFDPDAGWAKLPCKRLYNKGVMLAFSDFKLRRPIELHALKLYFLFASRRDRRMNMAMINYNSIGEYTGLQRNHVRDGLSLLTVHGLIHVDRVPSFESDMGKANAYRLTGLDSYVHRGTVDIAEITSEHL</sequence>
<dbReference type="AlphaFoldDB" id="A0A081D2I2"/>
<accession>A0A081D2I2</accession>
<dbReference type="eggNOG" id="ENOG5032RPY">
    <property type="taxonomic scope" value="Bacteria"/>
</dbReference>
<organism evidence="1 2">
    <name type="scientific">Agrobacterium rubi TR3 = NBRC 13261</name>
    <dbReference type="NCBI Taxonomy" id="1368415"/>
    <lineage>
        <taxon>Bacteria</taxon>
        <taxon>Pseudomonadati</taxon>
        <taxon>Pseudomonadota</taxon>
        <taxon>Alphaproteobacteria</taxon>
        <taxon>Hyphomicrobiales</taxon>
        <taxon>Rhizobiaceae</taxon>
        <taxon>Rhizobium/Agrobacterium group</taxon>
        <taxon>Agrobacterium</taxon>
    </lineage>
</organism>
<name>A0A081D2I2_9HYPH</name>
<gene>
    <name evidence="1" type="ORF">RRU01S_31_00620</name>
</gene>
<protein>
    <submittedName>
        <fullName evidence="1">Uncharacterized protein</fullName>
    </submittedName>
</protein>
<reference evidence="1 2" key="1">
    <citation type="submission" date="2014-08" db="EMBL/GenBank/DDBJ databases">
        <title>Whole genome shotgun sequence of Rhizobium rubi NBRC 13261.</title>
        <authorList>
            <person name="Katano-Makiyama Y."/>
            <person name="Hosoyama A."/>
            <person name="Hashimoto M."/>
            <person name="Hosoyama Y."/>
            <person name="Noguchi M."/>
            <person name="Tsuchikane K."/>
            <person name="Uohara A."/>
            <person name="Ohji S."/>
            <person name="Ichikawa N."/>
            <person name="Kimura A."/>
            <person name="Yamazoe A."/>
            <person name="Fujita N."/>
        </authorList>
    </citation>
    <scope>NUCLEOTIDE SEQUENCE [LARGE SCALE GENOMIC DNA]</scope>
    <source>
        <strain evidence="1 2">NBRC 13261</strain>
    </source>
</reference>
<evidence type="ECO:0000313" key="1">
    <source>
        <dbReference type="EMBL" id="GAK73128.1"/>
    </source>
</evidence>
<dbReference type="RefSeq" id="WP_045232543.1">
    <property type="nucleotide sequence ID" value="NZ_BBJU01000031.1"/>
</dbReference>
<dbReference type="Proteomes" id="UP000028701">
    <property type="component" value="Unassembled WGS sequence"/>
</dbReference>
<comment type="caution">
    <text evidence="1">The sequence shown here is derived from an EMBL/GenBank/DDBJ whole genome shotgun (WGS) entry which is preliminary data.</text>
</comment>
<evidence type="ECO:0000313" key="2">
    <source>
        <dbReference type="Proteomes" id="UP000028701"/>
    </source>
</evidence>
<proteinExistence type="predicted"/>
<dbReference type="EMBL" id="BBJU01000031">
    <property type="protein sequence ID" value="GAK73128.1"/>
    <property type="molecule type" value="Genomic_DNA"/>
</dbReference>